<dbReference type="EC" id="2.1.1.163" evidence="3"/>
<keyword evidence="3" id="KW-0808">Transferase</keyword>
<dbReference type="GO" id="GO:0043770">
    <property type="term" value="F:demethylmenaquinone methyltransferase activity"/>
    <property type="evidence" value="ECO:0007669"/>
    <property type="project" value="UniProtKB-EC"/>
</dbReference>
<feature type="signal peptide" evidence="1">
    <location>
        <begin position="1"/>
        <end position="33"/>
    </location>
</feature>
<dbReference type="PANTHER" id="PTHR43591">
    <property type="entry name" value="METHYLTRANSFERASE"/>
    <property type="match status" value="1"/>
</dbReference>
<dbReference type="Pfam" id="PF13847">
    <property type="entry name" value="Methyltransf_31"/>
    <property type="match status" value="1"/>
</dbReference>
<gene>
    <name evidence="3" type="primary">ubiE_2</name>
    <name evidence="3" type="ORF">Thiowin_04976</name>
</gene>
<dbReference type="Gene3D" id="3.40.50.150">
    <property type="entry name" value="Vaccinia Virus protein VP39"/>
    <property type="match status" value="1"/>
</dbReference>
<evidence type="ECO:0000313" key="4">
    <source>
        <dbReference type="Proteomes" id="UP001432180"/>
    </source>
</evidence>
<evidence type="ECO:0000256" key="1">
    <source>
        <dbReference type="SAM" id="SignalP"/>
    </source>
</evidence>
<keyword evidence="3" id="KW-0830">Ubiquinone</keyword>
<keyword evidence="1" id="KW-0732">Signal</keyword>
<feature type="domain" description="Methyltransferase" evidence="2">
    <location>
        <begin position="86"/>
        <end position="210"/>
    </location>
</feature>
<dbReference type="Proteomes" id="UP001432180">
    <property type="component" value="Chromosome"/>
</dbReference>
<dbReference type="InterPro" id="IPR025714">
    <property type="entry name" value="Methyltranfer_dom"/>
</dbReference>
<keyword evidence="4" id="KW-1185">Reference proteome</keyword>
<protein>
    <submittedName>
        <fullName evidence="3">Ubiquinone/menaquinone biosynthesis methyltransferase ubiE</fullName>
        <ecNumber evidence="3">2.1.1.163</ecNumber>
    </submittedName>
</protein>
<evidence type="ECO:0000259" key="2">
    <source>
        <dbReference type="Pfam" id="PF13847"/>
    </source>
</evidence>
<dbReference type="EMBL" id="CP121472">
    <property type="protein sequence ID" value="WPL19829.1"/>
    <property type="molecule type" value="Genomic_DNA"/>
</dbReference>
<dbReference type="CDD" id="cd02440">
    <property type="entry name" value="AdoMet_MTases"/>
    <property type="match status" value="1"/>
</dbReference>
<accession>A0ABZ0SHY2</accession>
<organism evidence="3 4">
    <name type="scientific">Thiorhodovibrio winogradskyi</name>
    <dbReference type="NCBI Taxonomy" id="77007"/>
    <lineage>
        <taxon>Bacteria</taxon>
        <taxon>Pseudomonadati</taxon>
        <taxon>Pseudomonadota</taxon>
        <taxon>Gammaproteobacteria</taxon>
        <taxon>Chromatiales</taxon>
        <taxon>Chromatiaceae</taxon>
        <taxon>Thiorhodovibrio</taxon>
    </lineage>
</organism>
<proteinExistence type="predicted"/>
<dbReference type="InterPro" id="IPR029063">
    <property type="entry name" value="SAM-dependent_MTases_sf"/>
</dbReference>
<reference evidence="3 4" key="1">
    <citation type="journal article" date="2023" name="Microorganisms">
        <title>Thiorhodovibrio frisius and Trv. litoralis spp. nov., Two Novel Members from a Clade of Fastidious Purple Sulfur Bacteria That Exhibit Unique Red-Shifted Light-Harvesting Capabilities.</title>
        <authorList>
            <person name="Methner A."/>
            <person name="Kuzyk S.B."/>
            <person name="Petersen J."/>
            <person name="Bauer S."/>
            <person name="Brinkmann H."/>
            <person name="Sichau K."/>
            <person name="Wanner G."/>
            <person name="Wolf J."/>
            <person name="Neumann-Schaal M."/>
            <person name="Henke P."/>
            <person name="Tank M."/>
            <person name="Sproer C."/>
            <person name="Bunk B."/>
            <person name="Overmann J."/>
        </authorList>
    </citation>
    <scope>NUCLEOTIDE SEQUENCE [LARGE SCALE GENOMIC DNA]</scope>
    <source>
        <strain evidence="3 4">DSM 6702</strain>
    </source>
</reference>
<keyword evidence="3" id="KW-0489">Methyltransferase</keyword>
<sequence length="248" mass="27583">MQPIKSQYSTMRHAILAILTWVASMLIAATAAAQQENGDEAGRVLGPSMNSYYLDADPEFWRETFERDGRELYDQRRAILKALALKPGQAVADVGAGSGLFSLLFARELGPSGRVYAVDISEPFTQAIAERAAQAGLTNLVTVVNDQHSLGLPDHSVDLIFTADTYHHFEFPHAMLAAIRRALRPDGRLVIIDFRTDPAIASAWVQGHVRAGREQVIAEVESAGFQREDEFQLLKRNYFLRFRPEPSD</sequence>
<dbReference type="SUPFAM" id="SSF53335">
    <property type="entry name" value="S-adenosyl-L-methionine-dependent methyltransferases"/>
    <property type="match status" value="1"/>
</dbReference>
<dbReference type="GO" id="GO:0032259">
    <property type="term" value="P:methylation"/>
    <property type="evidence" value="ECO:0007669"/>
    <property type="project" value="UniProtKB-KW"/>
</dbReference>
<dbReference type="PANTHER" id="PTHR43591:SF24">
    <property type="entry name" value="2-METHOXY-6-POLYPRENYL-1,4-BENZOQUINOL METHYLASE, MITOCHONDRIAL"/>
    <property type="match status" value="1"/>
</dbReference>
<name>A0ABZ0SHY2_9GAMM</name>
<evidence type="ECO:0000313" key="3">
    <source>
        <dbReference type="EMBL" id="WPL19829.1"/>
    </source>
</evidence>
<feature type="chain" id="PRO_5045741588" evidence="1">
    <location>
        <begin position="34"/>
        <end position="248"/>
    </location>
</feature>